<gene>
    <name evidence="2" type="ORF">RFI_36301</name>
</gene>
<evidence type="ECO:0000256" key="1">
    <source>
        <dbReference type="SAM" id="Coils"/>
    </source>
</evidence>
<evidence type="ECO:0008006" key="4">
    <source>
        <dbReference type="Google" id="ProtNLM"/>
    </source>
</evidence>
<organism evidence="2 3">
    <name type="scientific">Reticulomyxa filosa</name>
    <dbReference type="NCBI Taxonomy" id="46433"/>
    <lineage>
        <taxon>Eukaryota</taxon>
        <taxon>Sar</taxon>
        <taxon>Rhizaria</taxon>
        <taxon>Retaria</taxon>
        <taxon>Foraminifera</taxon>
        <taxon>Monothalamids</taxon>
        <taxon>Reticulomyxidae</taxon>
        <taxon>Reticulomyxa</taxon>
    </lineage>
</organism>
<dbReference type="Proteomes" id="UP000023152">
    <property type="component" value="Unassembled WGS sequence"/>
</dbReference>
<keyword evidence="3" id="KW-1185">Reference proteome</keyword>
<reference evidence="2 3" key="1">
    <citation type="journal article" date="2013" name="Curr. Biol.">
        <title>The Genome of the Foraminiferan Reticulomyxa filosa.</title>
        <authorList>
            <person name="Glockner G."/>
            <person name="Hulsmann N."/>
            <person name="Schleicher M."/>
            <person name="Noegel A.A."/>
            <person name="Eichinger L."/>
            <person name="Gallinger C."/>
            <person name="Pawlowski J."/>
            <person name="Sierra R."/>
            <person name="Euteneuer U."/>
            <person name="Pillet L."/>
            <person name="Moustafa A."/>
            <person name="Platzer M."/>
            <person name="Groth M."/>
            <person name="Szafranski K."/>
            <person name="Schliwa M."/>
        </authorList>
    </citation>
    <scope>NUCLEOTIDE SEQUENCE [LARGE SCALE GENOMIC DNA]</scope>
</reference>
<proteinExistence type="predicted"/>
<accession>X6LHP3</accession>
<dbReference type="EMBL" id="ASPP01039088">
    <property type="protein sequence ID" value="ETO01139.1"/>
    <property type="molecule type" value="Genomic_DNA"/>
</dbReference>
<evidence type="ECO:0000313" key="2">
    <source>
        <dbReference type="EMBL" id="ETO01139.1"/>
    </source>
</evidence>
<name>X6LHP3_RETFI</name>
<protein>
    <recommendedName>
        <fullName evidence="4">Viral A-type inclusion protein</fullName>
    </recommendedName>
</protein>
<feature type="coiled-coil region" evidence="1">
    <location>
        <begin position="120"/>
        <end position="162"/>
    </location>
</feature>
<sequence>MKLNFRVFVICMYGPFTLPKKKRRKEKNLKKLTSMLLLHEEETKAKKLKTFSFEGCYDKDWISSLNKPRLLRNLQQFGCDDILFYFNFQEHLQLKNNEINTLKQGIELKDKQIIDKNKSIQQIQTDNEIIKKNLNDKEKQLSSNYEKIIKELKESYQNDQKEIEQQK</sequence>
<evidence type="ECO:0000313" key="3">
    <source>
        <dbReference type="Proteomes" id="UP000023152"/>
    </source>
</evidence>
<dbReference type="AlphaFoldDB" id="X6LHP3"/>
<keyword evidence="1" id="KW-0175">Coiled coil</keyword>
<comment type="caution">
    <text evidence="2">The sequence shown here is derived from an EMBL/GenBank/DDBJ whole genome shotgun (WGS) entry which is preliminary data.</text>
</comment>